<feature type="compositionally biased region" description="Polar residues" evidence="1">
    <location>
        <begin position="20"/>
        <end position="31"/>
    </location>
</feature>
<dbReference type="PROSITE" id="PS50206">
    <property type="entry name" value="RHODANESE_3"/>
    <property type="match status" value="1"/>
</dbReference>
<comment type="caution">
    <text evidence="3">The sequence shown here is derived from an EMBL/GenBank/DDBJ whole genome shotgun (WGS) entry which is preliminary data.</text>
</comment>
<name>A0A951PJ09_9CYAN</name>
<dbReference type="CDD" id="cd00158">
    <property type="entry name" value="RHOD"/>
    <property type="match status" value="1"/>
</dbReference>
<feature type="domain" description="Rhodanese" evidence="2">
    <location>
        <begin position="42"/>
        <end position="131"/>
    </location>
</feature>
<dbReference type="SMART" id="SM00450">
    <property type="entry name" value="RHOD"/>
    <property type="match status" value="1"/>
</dbReference>
<feature type="compositionally biased region" description="Basic and acidic residues" evidence="1">
    <location>
        <begin position="1"/>
        <end position="16"/>
    </location>
</feature>
<evidence type="ECO:0000313" key="3">
    <source>
        <dbReference type="EMBL" id="MBW4543744.1"/>
    </source>
</evidence>
<accession>A0A951PJ09</accession>
<dbReference type="Gene3D" id="3.40.250.10">
    <property type="entry name" value="Rhodanese-like domain"/>
    <property type="match status" value="1"/>
</dbReference>
<dbReference type="PANTHER" id="PTHR43031:SF1">
    <property type="entry name" value="PYRIDINE NUCLEOTIDE-DISULPHIDE OXIDOREDUCTASE"/>
    <property type="match status" value="1"/>
</dbReference>
<proteinExistence type="predicted"/>
<gene>
    <name evidence="3" type="ORF">KME25_04740</name>
</gene>
<reference evidence="3" key="2">
    <citation type="journal article" date="2022" name="Microbiol. Resour. Announc.">
        <title>Metagenome Sequencing to Explore Phylogenomics of Terrestrial Cyanobacteria.</title>
        <authorList>
            <person name="Ward R.D."/>
            <person name="Stajich J.E."/>
            <person name="Johansen J.R."/>
            <person name="Huntemann M."/>
            <person name="Clum A."/>
            <person name="Foster B."/>
            <person name="Foster B."/>
            <person name="Roux S."/>
            <person name="Palaniappan K."/>
            <person name="Varghese N."/>
            <person name="Mukherjee S."/>
            <person name="Reddy T.B.K."/>
            <person name="Daum C."/>
            <person name="Copeland A."/>
            <person name="Chen I.A."/>
            <person name="Ivanova N.N."/>
            <person name="Kyrpides N.C."/>
            <person name="Shapiro N."/>
            <person name="Eloe-Fadrosh E.A."/>
            <person name="Pietrasiak N."/>
        </authorList>
    </citation>
    <scope>NUCLEOTIDE SEQUENCE</scope>
    <source>
        <strain evidence="3">CPER-KK1</strain>
    </source>
</reference>
<dbReference type="InterPro" id="IPR036873">
    <property type="entry name" value="Rhodanese-like_dom_sf"/>
</dbReference>
<dbReference type="PANTHER" id="PTHR43031">
    <property type="entry name" value="FAD-DEPENDENT OXIDOREDUCTASE"/>
    <property type="match status" value="1"/>
</dbReference>
<dbReference type="InterPro" id="IPR001763">
    <property type="entry name" value="Rhodanese-like_dom"/>
</dbReference>
<dbReference type="AlphaFoldDB" id="A0A951PJ09"/>
<feature type="region of interest" description="Disordered" evidence="1">
    <location>
        <begin position="1"/>
        <end position="31"/>
    </location>
</feature>
<dbReference type="Pfam" id="PF00581">
    <property type="entry name" value="Rhodanese"/>
    <property type="match status" value="1"/>
</dbReference>
<sequence length="161" mass="17342">MSEVEKTILNAKDKLPEVTPTPSAQETPISSAQALKSRLEWGEPAFTVVDVRERTAFNASRILGAITMPLDDLPNRVTSSLEPQREIYVYGDTDEQTAQAASKLREAGFTAISELRGGLAGWKAVGGPTEGTAETGYDSSSAEYNVKARLDKHAEVSSKNV</sequence>
<evidence type="ECO:0000256" key="1">
    <source>
        <dbReference type="SAM" id="MobiDB-lite"/>
    </source>
</evidence>
<organism evidence="3 4">
    <name type="scientific">Symplocastrum torsivum CPER-KK1</name>
    <dbReference type="NCBI Taxonomy" id="450513"/>
    <lineage>
        <taxon>Bacteria</taxon>
        <taxon>Bacillati</taxon>
        <taxon>Cyanobacteriota</taxon>
        <taxon>Cyanophyceae</taxon>
        <taxon>Oscillatoriophycideae</taxon>
        <taxon>Oscillatoriales</taxon>
        <taxon>Microcoleaceae</taxon>
        <taxon>Symplocastrum</taxon>
    </lineage>
</organism>
<reference evidence="3" key="1">
    <citation type="submission" date="2021-05" db="EMBL/GenBank/DDBJ databases">
        <authorList>
            <person name="Pietrasiak N."/>
            <person name="Ward R."/>
            <person name="Stajich J.E."/>
            <person name="Kurbessoian T."/>
        </authorList>
    </citation>
    <scope>NUCLEOTIDE SEQUENCE</scope>
    <source>
        <strain evidence="3">CPER-KK1</strain>
    </source>
</reference>
<dbReference type="EMBL" id="JAHHIF010000005">
    <property type="protein sequence ID" value="MBW4543744.1"/>
    <property type="molecule type" value="Genomic_DNA"/>
</dbReference>
<dbReference type="SUPFAM" id="SSF52821">
    <property type="entry name" value="Rhodanese/Cell cycle control phosphatase"/>
    <property type="match status" value="1"/>
</dbReference>
<evidence type="ECO:0000259" key="2">
    <source>
        <dbReference type="PROSITE" id="PS50206"/>
    </source>
</evidence>
<evidence type="ECO:0000313" key="4">
    <source>
        <dbReference type="Proteomes" id="UP000753908"/>
    </source>
</evidence>
<protein>
    <submittedName>
        <fullName evidence="3">Rhodanese-like domain-containing protein</fullName>
    </submittedName>
</protein>
<dbReference type="Proteomes" id="UP000753908">
    <property type="component" value="Unassembled WGS sequence"/>
</dbReference>
<dbReference type="InterPro" id="IPR050229">
    <property type="entry name" value="GlpE_sulfurtransferase"/>
</dbReference>